<protein>
    <submittedName>
        <fullName evidence="1">Uncharacterized protein</fullName>
    </submittedName>
</protein>
<dbReference type="EMBL" id="JJMN01000024">
    <property type="protein sequence ID" value="KDO15088.1"/>
    <property type="molecule type" value="Genomic_DNA"/>
</dbReference>
<comment type="caution">
    <text evidence="1">The sequence shown here is derived from an EMBL/GenBank/DDBJ whole genome shotgun (WGS) entry which is preliminary data.</text>
</comment>
<dbReference type="Proteomes" id="UP000027331">
    <property type="component" value="Unassembled WGS sequence"/>
</dbReference>
<gene>
    <name evidence="1" type="ORF">DP83_09905</name>
</gene>
<keyword evidence="2" id="KW-1185">Reference proteome</keyword>
<accession>A0ABR4RZE3</accession>
<organism evidence="1 2">
    <name type="scientific">Vibrio metoecus</name>
    <dbReference type="NCBI Taxonomy" id="1481663"/>
    <lineage>
        <taxon>Bacteria</taxon>
        <taxon>Pseudomonadati</taxon>
        <taxon>Pseudomonadota</taxon>
        <taxon>Gammaproteobacteria</taxon>
        <taxon>Vibrionales</taxon>
        <taxon>Vibrionaceae</taxon>
        <taxon>Vibrio</taxon>
    </lineage>
</organism>
<name>A0ABR4RZE3_VIBMT</name>
<reference evidence="1 2" key="1">
    <citation type="submission" date="2014-04" db="EMBL/GenBank/DDBJ databases">
        <title>Vibrio metecus sp. nov., a close relative of Vibrio cholerae isolated from coastal brackish ponds and clinical specimens.</title>
        <authorList>
            <person name="Kirchberger P.C."/>
            <person name="Turnsek M."/>
            <person name="Hunt D.E."/>
            <person name="Haley B.J."/>
            <person name="Colwell R."/>
            <person name="Polz M.F."/>
            <person name="Tarr C.L."/>
            <person name="Boucher Y."/>
        </authorList>
    </citation>
    <scope>NUCLEOTIDE SEQUENCE [LARGE SCALE GENOMIC DNA]</scope>
    <source>
        <strain evidence="2">PPCK-2014</strain>
    </source>
</reference>
<evidence type="ECO:0000313" key="2">
    <source>
        <dbReference type="Proteomes" id="UP000027331"/>
    </source>
</evidence>
<proteinExistence type="predicted"/>
<evidence type="ECO:0000313" key="1">
    <source>
        <dbReference type="EMBL" id="KDO15088.1"/>
    </source>
</evidence>
<sequence>MGGVGAGKSIGLNLISSPVQFNYMNGYQIYILSDSNKPSVFNNSKGLLVDSKSEVAIFNKVRDSSLIISGRTDNSIDNFYSYTFLDSSVNVSFYLLNETVIFNLSGSSDIKFISNDKAIDYEARRLFGDSSDARLIAMSDFINSFKGEGLRSNSKGDVIIKVSPESGVSFDYLKARSVHVIGDANLQKFNFSNYDREVPLVLISVSNLTCDSLANIDGLGVSVYYSNELECDVKLDNSIAGDKAAYLNVLMENGVY</sequence>